<name>A0A0C4DQ03_MAGP6</name>
<protein>
    <submittedName>
        <fullName evidence="2 3">Uncharacterized protein</fullName>
    </submittedName>
</protein>
<dbReference type="AlphaFoldDB" id="A0A0C4DQ03"/>
<dbReference type="Proteomes" id="UP000011715">
    <property type="component" value="Unassembled WGS sequence"/>
</dbReference>
<reference evidence="2" key="3">
    <citation type="submission" date="2011-03" db="EMBL/GenBank/DDBJ databases">
        <title>Annotation of Magnaporthe poae ATCC 64411.</title>
        <authorList>
            <person name="Ma L.-J."/>
            <person name="Dead R."/>
            <person name="Young S.K."/>
            <person name="Zeng Q."/>
            <person name="Gargeya S."/>
            <person name="Fitzgerald M."/>
            <person name="Haas B."/>
            <person name="Abouelleil A."/>
            <person name="Alvarado L."/>
            <person name="Arachchi H.M."/>
            <person name="Berlin A."/>
            <person name="Brown A."/>
            <person name="Chapman S.B."/>
            <person name="Chen Z."/>
            <person name="Dunbar C."/>
            <person name="Freedman E."/>
            <person name="Gearin G."/>
            <person name="Gellesch M."/>
            <person name="Goldberg J."/>
            <person name="Griggs A."/>
            <person name="Gujja S."/>
            <person name="Heiman D."/>
            <person name="Howarth C."/>
            <person name="Larson L."/>
            <person name="Lui A."/>
            <person name="MacDonald P.J.P."/>
            <person name="Mehta T."/>
            <person name="Montmayeur A."/>
            <person name="Murphy C."/>
            <person name="Neiman D."/>
            <person name="Pearson M."/>
            <person name="Priest M."/>
            <person name="Roberts A."/>
            <person name="Saif S."/>
            <person name="Shea T."/>
            <person name="Shenoy N."/>
            <person name="Sisk P."/>
            <person name="Stolte C."/>
            <person name="Sykes S."/>
            <person name="Yandava C."/>
            <person name="Wortman J."/>
            <person name="Nusbaum C."/>
            <person name="Birren B."/>
        </authorList>
    </citation>
    <scope>NUCLEOTIDE SEQUENCE</scope>
    <source>
        <strain evidence="2">ATCC 64411</strain>
    </source>
</reference>
<dbReference type="EMBL" id="GL876967">
    <property type="protein sequence ID" value="KLU82867.1"/>
    <property type="molecule type" value="Genomic_DNA"/>
</dbReference>
<organism evidence="3 4">
    <name type="scientific">Magnaporthiopsis poae (strain ATCC 64411 / 73-15)</name>
    <name type="common">Kentucky bluegrass fungus</name>
    <name type="synonym">Magnaporthe poae</name>
    <dbReference type="NCBI Taxonomy" id="644358"/>
    <lineage>
        <taxon>Eukaryota</taxon>
        <taxon>Fungi</taxon>
        <taxon>Dikarya</taxon>
        <taxon>Ascomycota</taxon>
        <taxon>Pezizomycotina</taxon>
        <taxon>Sordariomycetes</taxon>
        <taxon>Sordariomycetidae</taxon>
        <taxon>Magnaporthales</taxon>
        <taxon>Magnaporthaceae</taxon>
        <taxon>Magnaporthiopsis</taxon>
    </lineage>
</organism>
<evidence type="ECO:0000313" key="3">
    <source>
        <dbReference type="EnsemblFungi" id="MAPG_01935T0"/>
    </source>
</evidence>
<dbReference type="VEuPathDB" id="FungiDB:MAPG_01935"/>
<dbReference type="EnsemblFungi" id="MAPG_01935T0">
    <property type="protein sequence ID" value="MAPG_01935T0"/>
    <property type="gene ID" value="MAPG_01935"/>
</dbReference>
<keyword evidence="4" id="KW-1185">Reference proteome</keyword>
<dbReference type="EMBL" id="ADBL01000484">
    <property type="status" value="NOT_ANNOTATED_CDS"/>
    <property type="molecule type" value="Genomic_DNA"/>
</dbReference>
<reference evidence="4" key="1">
    <citation type="submission" date="2010-05" db="EMBL/GenBank/DDBJ databases">
        <title>The genome sequence of Magnaporthe poae strain ATCC 64411.</title>
        <authorList>
            <person name="Ma L.-J."/>
            <person name="Dead R."/>
            <person name="Young S."/>
            <person name="Zeng Q."/>
            <person name="Koehrsen M."/>
            <person name="Alvarado L."/>
            <person name="Berlin A."/>
            <person name="Chapman S.B."/>
            <person name="Chen Z."/>
            <person name="Freedman E."/>
            <person name="Gellesch M."/>
            <person name="Goldberg J."/>
            <person name="Griggs A."/>
            <person name="Gujja S."/>
            <person name="Heilman E.R."/>
            <person name="Heiman D."/>
            <person name="Hepburn T."/>
            <person name="Howarth C."/>
            <person name="Jen D."/>
            <person name="Larson L."/>
            <person name="Mehta T."/>
            <person name="Neiman D."/>
            <person name="Pearson M."/>
            <person name="Roberts A."/>
            <person name="Saif S."/>
            <person name="Shea T."/>
            <person name="Shenoy N."/>
            <person name="Sisk P."/>
            <person name="Stolte C."/>
            <person name="Sykes S."/>
            <person name="Walk T."/>
            <person name="White J."/>
            <person name="Yandava C."/>
            <person name="Haas B."/>
            <person name="Nusbaum C."/>
            <person name="Birren B."/>
        </authorList>
    </citation>
    <scope>NUCLEOTIDE SEQUENCE [LARGE SCALE GENOMIC DNA]</scope>
    <source>
        <strain evidence="4">ATCC 64411 / 73-15</strain>
    </source>
</reference>
<gene>
    <name evidence="2" type="ORF">MAPG_01935</name>
</gene>
<reference evidence="3" key="5">
    <citation type="submission" date="2015-06" db="UniProtKB">
        <authorList>
            <consortium name="EnsemblFungi"/>
        </authorList>
    </citation>
    <scope>IDENTIFICATION</scope>
    <source>
        <strain evidence="3">ATCC 64411</strain>
    </source>
</reference>
<reference evidence="2" key="2">
    <citation type="submission" date="2010-05" db="EMBL/GenBank/DDBJ databases">
        <title>The Genome Sequence of Magnaporthe poae strain ATCC 64411.</title>
        <authorList>
            <consortium name="The Broad Institute Genome Sequencing Platform"/>
            <consortium name="Broad Institute Genome Sequencing Center for Infectious Disease"/>
            <person name="Ma L.-J."/>
            <person name="Dead R."/>
            <person name="Young S."/>
            <person name="Zeng Q."/>
            <person name="Koehrsen M."/>
            <person name="Alvarado L."/>
            <person name="Berlin A."/>
            <person name="Chapman S.B."/>
            <person name="Chen Z."/>
            <person name="Freedman E."/>
            <person name="Gellesch M."/>
            <person name="Goldberg J."/>
            <person name="Griggs A."/>
            <person name="Gujja S."/>
            <person name="Heilman E.R."/>
            <person name="Heiman D."/>
            <person name="Hepburn T."/>
            <person name="Howarth C."/>
            <person name="Jen D."/>
            <person name="Larson L."/>
            <person name="Mehta T."/>
            <person name="Neiman D."/>
            <person name="Pearson M."/>
            <person name="Roberts A."/>
            <person name="Saif S."/>
            <person name="Shea T."/>
            <person name="Shenoy N."/>
            <person name="Sisk P."/>
            <person name="Stolte C."/>
            <person name="Sykes S."/>
            <person name="Walk T."/>
            <person name="White J."/>
            <person name="Yandava C."/>
            <person name="Haas B."/>
            <person name="Nusbaum C."/>
            <person name="Birren B."/>
        </authorList>
    </citation>
    <scope>NUCLEOTIDE SEQUENCE</scope>
    <source>
        <strain evidence="2">ATCC 64411</strain>
    </source>
</reference>
<evidence type="ECO:0000256" key="1">
    <source>
        <dbReference type="SAM" id="MobiDB-lite"/>
    </source>
</evidence>
<evidence type="ECO:0000313" key="2">
    <source>
        <dbReference type="EMBL" id="KLU82867.1"/>
    </source>
</evidence>
<feature type="region of interest" description="Disordered" evidence="1">
    <location>
        <begin position="30"/>
        <end position="54"/>
    </location>
</feature>
<sequence>MDNIRKDDAALLAWENTLSSTTSISMTFGSSPIDSKHKRLDQEKGVTTAPESQMGSCSSDGTSLVLTVVDQQDSENFRNAIATTNCRQGHRRGYLTSGVILPGLAALSIAKAGYESSLTARHRVHVRRGMQIPTAHAIWHVNARPARVAMIWSFLWTWPSRTPASSAVATGGRRERTTSWRFKKLSALAAGAPPGSPSSSMVQFCELVGVAWGERERRRSVQRPTVDMCVEYLVASVYSVLDPDYNQCDRYVLTEVTVRLAKRNEDERDQHAPGRRDYHSTGTKTCFVAMAGCNPLASSLRRAR</sequence>
<proteinExistence type="predicted"/>
<evidence type="ECO:0000313" key="4">
    <source>
        <dbReference type="Proteomes" id="UP000011715"/>
    </source>
</evidence>
<accession>A0A0C4DQ03</accession>
<reference evidence="3" key="4">
    <citation type="journal article" date="2015" name="G3 (Bethesda)">
        <title>Genome sequences of three phytopathogenic species of the Magnaporthaceae family of fungi.</title>
        <authorList>
            <person name="Okagaki L.H."/>
            <person name="Nunes C.C."/>
            <person name="Sailsbery J."/>
            <person name="Clay B."/>
            <person name="Brown D."/>
            <person name="John T."/>
            <person name="Oh Y."/>
            <person name="Young N."/>
            <person name="Fitzgerald M."/>
            <person name="Haas B.J."/>
            <person name="Zeng Q."/>
            <person name="Young S."/>
            <person name="Adiconis X."/>
            <person name="Fan L."/>
            <person name="Levin J.Z."/>
            <person name="Mitchell T.K."/>
            <person name="Okubara P.A."/>
            <person name="Farman M.L."/>
            <person name="Kohn L.M."/>
            <person name="Birren B."/>
            <person name="Ma L.-J."/>
            <person name="Dean R.A."/>
        </authorList>
    </citation>
    <scope>NUCLEOTIDE SEQUENCE</scope>
    <source>
        <strain evidence="3">ATCC 64411 / 73-15</strain>
    </source>
</reference>